<evidence type="ECO:0008006" key="2">
    <source>
        <dbReference type="Google" id="ProtNLM"/>
    </source>
</evidence>
<sequence>MTSTLTLKFFDLYPKFEEELKFNFKNQTEFNLSNQNYKLKIETITCNILDLPEYLEPEKYPNVAFVSPANSHGWMNGGIDAPLADKVLPNVDKTLQHMLEELDYHGELEPGYSKKFLDYTINTIKSIFKHDKNLAKDAIQLLTNEGLHVDDSNFIDHINADFINKYFTRKTPDHHLPVGSAIIVKHQAKNQLLISAPTMFFPQDVRDTRNAYFAMIAVLKVVEKYNSVNSDKPITEILCPGLCTGVGGLSFTKLATQIHEAVLDFQKGIQDTNLNTQLVNSFESKFPGCLYLRESAFHQAPIKSGILAYTLRSMFYNYPHSMQLVDNHFINQYF</sequence>
<reference evidence="1" key="1">
    <citation type="journal article" date="2020" name="Nature">
        <title>Giant virus diversity and host interactions through global metagenomics.</title>
        <authorList>
            <person name="Schulz F."/>
            <person name="Roux S."/>
            <person name="Paez-Espino D."/>
            <person name="Jungbluth S."/>
            <person name="Walsh D.A."/>
            <person name="Denef V.J."/>
            <person name="McMahon K.D."/>
            <person name="Konstantinidis K.T."/>
            <person name="Eloe-Fadrosh E.A."/>
            <person name="Kyrpides N.C."/>
            <person name="Woyke T."/>
        </authorList>
    </citation>
    <scope>NUCLEOTIDE SEQUENCE</scope>
    <source>
        <strain evidence="1">GVMAG-M-3300023179-150</strain>
    </source>
</reference>
<dbReference type="SUPFAM" id="SSF52949">
    <property type="entry name" value="Macro domain-like"/>
    <property type="match status" value="1"/>
</dbReference>
<proteinExistence type="predicted"/>
<accession>A0A6C0E8S9</accession>
<dbReference type="InterPro" id="IPR043472">
    <property type="entry name" value="Macro_dom-like"/>
</dbReference>
<dbReference type="EMBL" id="MN739759">
    <property type="protein sequence ID" value="QHT25218.1"/>
    <property type="molecule type" value="Genomic_DNA"/>
</dbReference>
<protein>
    <recommendedName>
        <fullName evidence="2">Macro domain-containing protein</fullName>
    </recommendedName>
</protein>
<name>A0A6C0E8S9_9ZZZZ</name>
<dbReference type="Gene3D" id="3.40.220.10">
    <property type="entry name" value="Leucine Aminopeptidase, subunit E, domain 1"/>
    <property type="match status" value="1"/>
</dbReference>
<organism evidence="1">
    <name type="scientific">viral metagenome</name>
    <dbReference type="NCBI Taxonomy" id="1070528"/>
    <lineage>
        <taxon>unclassified sequences</taxon>
        <taxon>metagenomes</taxon>
        <taxon>organismal metagenomes</taxon>
    </lineage>
</organism>
<evidence type="ECO:0000313" key="1">
    <source>
        <dbReference type="EMBL" id="QHT25218.1"/>
    </source>
</evidence>
<dbReference type="AlphaFoldDB" id="A0A6C0E8S9"/>